<dbReference type="Proteomes" id="UP000578449">
    <property type="component" value="Unassembled WGS sequence"/>
</dbReference>
<sequence>MGTVSADTVRLVVDLARVHLFDKDGARIDP</sequence>
<accession>A0A840P4M0</accession>
<evidence type="ECO:0000313" key="2">
    <source>
        <dbReference type="Proteomes" id="UP000578449"/>
    </source>
</evidence>
<comment type="caution">
    <text evidence="1">The sequence shown here is derived from an EMBL/GenBank/DDBJ whole genome shotgun (WGS) entry which is preliminary data.</text>
</comment>
<keyword evidence="2" id="KW-1185">Reference proteome</keyword>
<evidence type="ECO:0000313" key="1">
    <source>
        <dbReference type="EMBL" id="MBB5134618.1"/>
    </source>
</evidence>
<gene>
    <name evidence="1" type="ORF">HNP84_004350</name>
</gene>
<dbReference type="AlphaFoldDB" id="A0A840P4M0"/>
<reference evidence="1 2" key="1">
    <citation type="submission" date="2020-08" db="EMBL/GenBank/DDBJ databases">
        <title>Genomic Encyclopedia of Type Strains, Phase IV (KMG-IV): sequencing the most valuable type-strain genomes for metagenomic binning, comparative biology and taxonomic classification.</title>
        <authorList>
            <person name="Goeker M."/>
        </authorList>
    </citation>
    <scope>NUCLEOTIDE SEQUENCE [LARGE SCALE GENOMIC DNA]</scope>
    <source>
        <strain evidence="1 2">DSM 45615</strain>
    </source>
</reference>
<protein>
    <submittedName>
        <fullName evidence="1">Uncharacterized protein</fullName>
    </submittedName>
</protein>
<organism evidence="1 2">
    <name type="scientific">Thermocatellispora tengchongensis</name>
    <dbReference type="NCBI Taxonomy" id="1073253"/>
    <lineage>
        <taxon>Bacteria</taxon>
        <taxon>Bacillati</taxon>
        <taxon>Actinomycetota</taxon>
        <taxon>Actinomycetes</taxon>
        <taxon>Streptosporangiales</taxon>
        <taxon>Streptosporangiaceae</taxon>
        <taxon>Thermocatellispora</taxon>
    </lineage>
</organism>
<dbReference type="EMBL" id="JACHGN010000008">
    <property type="protein sequence ID" value="MBB5134618.1"/>
    <property type="molecule type" value="Genomic_DNA"/>
</dbReference>
<proteinExistence type="predicted"/>
<name>A0A840P4M0_9ACTN</name>